<keyword evidence="2" id="KW-1185">Reference proteome</keyword>
<dbReference type="OrthoDB" id="6150606at2759"/>
<dbReference type="AlphaFoldDB" id="B3SFM5"/>
<dbReference type="eggNOG" id="KOG0017">
    <property type="taxonomic scope" value="Eukaryota"/>
</dbReference>
<dbReference type="OMA" id="PFVWANT"/>
<proteinExistence type="predicted"/>
<organism evidence="1 2">
    <name type="scientific">Trichoplax adhaerens</name>
    <name type="common">Trichoplax reptans</name>
    <dbReference type="NCBI Taxonomy" id="10228"/>
    <lineage>
        <taxon>Eukaryota</taxon>
        <taxon>Metazoa</taxon>
        <taxon>Placozoa</taxon>
        <taxon>Uniplacotomia</taxon>
        <taxon>Trichoplacea</taxon>
        <taxon>Trichoplacidae</taxon>
        <taxon>Trichoplax</taxon>
    </lineage>
</organism>
<feature type="non-terminal residue" evidence="1">
    <location>
        <position position="118"/>
    </location>
</feature>
<dbReference type="InterPro" id="IPR043502">
    <property type="entry name" value="DNA/RNA_pol_sf"/>
</dbReference>
<dbReference type="RefSeq" id="XP_002119044.1">
    <property type="nucleotide sequence ID" value="XM_002119008.1"/>
</dbReference>
<feature type="non-terminal residue" evidence="1">
    <location>
        <position position="1"/>
    </location>
</feature>
<dbReference type="PhylomeDB" id="B3SFM5"/>
<evidence type="ECO:0008006" key="3">
    <source>
        <dbReference type="Google" id="ProtNLM"/>
    </source>
</evidence>
<dbReference type="EMBL" id="DS986462">
    <property type="protein sequence ID" value="EDV18470.1"/>
    <property type="molecule type" value="Genomic_DNA"/>
</dbReference>
<dbReference type="CTD" id="6760258"/>
<dbReference type="KEGG" id="tad:TRIADDRAFT_9933"/>
<evidence type="ECO:0000313" key="1">
    <source>
        <dbReference type="EMBL" id="EDV18470.1"/>
    </source>
</evidence>
<evidence type="ECO:0000313" key="2">
    <source>
        <dbReference type="Proteomes" id="UP000009022"/>
    </source>
</evidence>
<dbReference type="InterPro" id="IPR043128">
    <property type="entry name" value="Rev_trsase/Diguanyl_cyclase"/>
</dbReference>
<dbReference type="Proteomes" id="UP000009022">
    <property type="component" value="Unassembled WGS sequence"/>
</dbReference>
<dbReference type="Gene3D" id="3.30.70.270">
    <property type="match status" value="1"/>
</dbReference>
<sequence>FKRKKDKCPLARKGVSYLSYEIKGGKMARMETHIVAIRKISSPQTKIEVGAFLGIMGYYRRFISNFAQLARPSEKLNKKASPTIVKLDEQMQPSFKRLKDGISKKPILQLIKLDRQYI</sequence>
<dbReference type="STRING" id="10228.B3SFM5"/>
<dbReference type="PANTHER" id="PTHR33064">
    <property type="entry name" value="POL PROTEIN"/>
    <property type="match status" value="1"/>
</dbReference>
<dbReference type="GeneID" id="6760258"/>
<dbReference type="HOGENOM" id="CLU_2079001_0_0_1"/>
<name>B3SFM5_TRIAD</name>
<dbReference type="SUPFAM" id="SSF56672">
    <property type="entry name" value="DNA/RNA polymerases"/>
    <property type="match status" value="1"/>
</dbReference>
<gene>
    <name evidence="1" type="ORF">TRIADDRAFT_9933</name>
</gene>
<dbReference type="PANTHER" id="PTHR33064:SF29">
    <property type="entry name" value="PEPTIDASE A2 DOMAIN-CONTAINING PROTEIN-RELATED"/>
    <property type="match status" value="1"/>
</dbReference>
<accession>B3SFM5</accession>
<dbReference type="InterPro" id="IPR051320">
    <property type="entry name" value="Viral_Replic_Matur_Polypro"/>
</dbReference>
<reference evidence="1 2" key="1">
    <citation type="journal article" date="2008" name="Nature">
        <title>The Trichoplax genome and the nature of placozoans.</title>
        <authorList>
            <person name="Srivastava M."/>
            <person name="Begovic E."/>
            <person name="Chapman J."/>
            <person name="Putnam N.H."/>
            <person name="Hellsten U."/>
            <person name="Kawashima T."/>
            <person name="Kuo A."/>
            <person name="Mitros T."/>
            <person name="Salamov A."/>
            <person name="Carpenter M.L."/>
            <person name="Signorovitch A.Y."/>
            <person name="Moreno M.A."/>
            <person name="Kamm K."/>
            <person name="Grimwood J."/>
            <person name="Schmutz J."/>
            <person name="Shapiro H."/>
            <person name="Grigoriev I.V."/>
            <person name="Buss L.W."/>
            <person name="Schierwater B."/>
            <person name="Dellaporta S.L."/>
            <person name="Rokhsar D.S."/>
        </authorList>
    </citation>
    <scope>NUCLEOTIDE SEQUENCE [LARGE SCALE GENOMIC DNA]</scope>
    <source>
        <strain evidence="1 2">Grell-BS-1999</strain>
    </source>
</reference>
<dbReference type="InParanoid" id="B3SFM5"/>
<protein>
    <recommendedName>
        <fullName evidence="3">Reverse transcriptase/retrotransposon-derived protein RNase H-like domain-containing protein</fullName>
    </recommendedName>
</protein>